<evidence type="ECO:0000313" key="3">
    <source>
        <dbReference type="Proteomes" id="UP001558652"/>
    </source>
</evidence>
<sequence>MASKCRNMFYENKKQETTEIGKRGSDVSPFDSASKGDTMSMVSTVDNDDMGPQLHDGADELMRESEAFEKLLTIGLPTLDQIALKSGHEEGSGSHDERSDQLETSSYLMPADSTAIDEELPLDLPKLYVQVKCRAHVIDTMCELSAQKVFLPPTPCYSHSIVSLYLRCPNRSSNPGCYCGKIQGVENNPYKQCISRFQFFVDRRELDVQPRTGDISIGQDVKVYLVLRPVLRTGEVMKAAAEIKRYEAREKLIEDWRLKSFKKLADKICTEGETKQLTRTKSANTKSKNKENKNDVTTGATDDVTQSCFSEPVKEPEMKINPAKLKINAKDIFAAKKNLLETMETHGFETTVKCLIETQFLKTGKVRRETLKCRVLCPIVRPDIIVETPDEEPVLKFGRTAIGSKKVITVKVHNVSRTRIRVKHSLLNPIGPFTCPLSIPLSQMDEFFEVSTVKTIFSLNAKGEGIVPKYKIIPEFGVQYLEADEEKTTECVIVVHNECNAPLTFCMWKLYTRVGIEPEEPLVESEVEKSRTENDQRSKKEKPKDKKTQSGTNGEKGKTKKGNYDTALKPHMMEALEKTFAKGEDVMESVFVESGAVTLLPKRKGQLSIKFTPCRVEEKQTAGNPTNGTPADIQLKSVSKGRNKSKGHSRKKDGKNAKEENKSEPEAKRVYVCKYSVTVGVLPVAEWIFWGRVNTPPAKMRKKTKKKK</sequence>
<evidence type="ECO:0000313" key="2">
    <source>
        <dbReference type="EMBL" id="KAL1139819.1"/>
    </source>
</evidence>
<gene>
    <name evidence="2" type="ORF">AAG570_006796</name>
</gene>
<feature type="compositionally biased region" description="Basic residues" evidence="1">
    <location>
        <begin position="639"/>
        <end position="653"/>
    </location>
</feature>
<feature type="region of interest" description="Disordered" evidence="1">
    <location>
        <begin position="15"/>
        <end position="51"/>
    </location>
</feature>
<protein>
    <submittedName>
        <fullName evidence="2">Uncharacterized protein</fullName>
    </submittedName>
</protein>
<feature type="compositionally biased region" description="Polar residues" evidence="1">
    <location>
        <begin position="277"/>
        <end position="286"/>
    </location>
</feature>
<feature type="region of interest" description="Disordered" evidence="1">
    <location>
        <begin position="521"/>
        <end position="567"/>
    </location>
</feature>
<evidence type="ECO:0000256" key="1">
    <source>
        <dbReference type="SAM" id="MobiDB-lite"/>
    </source>
</evidence>
<feature type="region of interest" description="Disordered" evidence="1">
    <location>
        <begin position="276"/>
        <end position="300"/>
    </location>
</feature>
<comment type="caution">
    <text evidence="2">The sequence shown here is derived from an EMBL/GenBank/DDBJ whole genome shotgun (WGS) entry which is preliminary data.</text>
</comment>
<reference evidence="2 3" key="1">
    <citation type="submission" date="2024-07" db="EMBL/GenBank/DDBJ databases">
        <title>Chromosome-level genome assembly of the water stick insect Ranatra chinensis (Heteroptera: Nepidae).</title>
        <authorList>
            <person name="Liu X."/>
        </authorList>
    </citation>
    <scope>NUCLEOTIDE SEQUENCE [LARGE SCALE GENOMIC DNA]</scope>
    <source>
        <strain evidence="2">Cailab_2021Rc</strain>
        <tissue evidence="2">Muscle</tissue>
    </source>
</reference>
<dbReference type="Proteomes" id="UP001558652">
    <property type="component" value="Unassembled WGS sequence"/>
</dbReference>
<dbReference type="PANTHER" id="PTHR22538">
    <property type="entry name" value="CILIA- AND FLAGELLA-ASSOCIATED PROTEIN 74"/>
    <property type="match status" value="1"/>
</dbReference>
<name>A0ABD0YX82_9HEMI</name>
<accession>A0ABD0YX82</accession>
<organism evidence="2 3">
    <name type="scientific">Ranatra chinensis</name>
    <dbReference type="NCBI Taxonomy" id="642074"/>
    <lineage>
        <taxon>Eukaryota</taxon>
        <taxon>Metazoa</taxon>
        <taxon>Ecdysozoa</taxon>
        <taxon>Arthropoda</taxon>
        <taxon>Hexapoda</taxon>
        <taxon>Insecta</taxon>
        <taxon>Pterygota</taxon>
        <taxon>Neoptera</taxon>
        <taxon>Paraneoptera</taxon>
        <taxon>Hemiptera</taxon>
        <taxon>Heteroptera</taxon>
        <taxon>Panheteroptera</taxon>
        <taxon>Nepomorpha</taxon>
        <taxon>Nepidae</taxon>
        <taxon>Ranatrinae</taxon>
        <taxon>Ranatra</taxon>
    </lineage>
</organism>
<keyword evidence="3" id="KW-1185">Reference proteome</keyword>
<dbReference type="AlphaFoldDB" id="A0ABD0YX82"/>
<feature type="region of interest" description="Disordered" evidence="1">
    <location>
        <begin position="618"/>
        <end position="666"/>
    </location>
</feature>
<dbReference type="EMBL" id="JBFDAA010000002">
    <property type="protein sequence ID" value="KAL1139819.1"/>
    <property type="molecule type" value="Genomic_DNA"/>
</dbReference>
<feature type="compositionally biased region" description="Polar residues" evidence="1">
    <location>
        <begin position="35"/>
        <end position="45"/>
    </location>
</feature>
<feature type="compositionally biased region" description="Basic and acidic residues" evidence="1">
    <location>
        <begin position="654"/>
        <end position="666"/>
    </location>
</feature>
<feature type="compositionally biased region" description="Basic and acidic residues" evidence="1">
    <location>
        <begin position="15"/>
        <end position="25"/>
    </location>
</feature>
<dbReference type="PANTHER" id="PTHR22538:SF0">
    <property type="entry name" value="CILIA- AND FLAGELLA-ASSOCIATED PROTEIN 74"/>
    <property type="match status" value="1"/>
</dbReference>
<feature type="compositionally biased region" description="Basic and acidic residues" evidence="1">
    <location>
        <begin position="526"/>
        <end position="548"/>
    </location>
</feature>
<proteinExistence type="predicted"/>